<dbReference type="RefSeq" id="WP_318750376.1">
    <property type="nucleotide sequence ID" value="NZ_CP132508.1"/>
</dbReference>
<evidence type="ECO:0000313" key="2">
    <source>
        <dbReference type="EMBL" id="WPD18552.1"/>
    </source>
</evidence>
<sequence>MTVFESRVLELGPEAEELIAAGFLILFGPSAPPELRQVAVIHEPRHHRAPLETGQHLWVGPNRYTITAVGSMANQNLQNLGHVVIKFNGRTEPELPGDVCVETWPTPAVRPGMWIRVERVASIPATTEGGREGAEHQPAP</sequence>
<proteinExistence type="predicted"/>
<reference evidence="2 3" key="1">
    <citation type="submission" date="2023-08" db="EMBL/GenBank/DDBJ databases">
        <title>Genome sequence of Thermaerobacter compostii strain Ins1, a spore-forming filamentous bacterium isolated from a deep geothermal reservoir.</title>
        <authorList>
            <person name="Bregnard D."/>
            <person name="Gonzalez D."/>
            <person name="Junier P."/>
        </authorList>
    </citation>
    <scope>NUCLEOTIDE SEQUENCE [LARGE SCALE GENOMIC DNA]</scope>
    <source>
        <strain evidence="2 3">Ins1</strain>
    </source>
</reference>
<dbReference type="PROSITE" id="PS51097">
    <property type="entry name" value="PTS_EIIA_TYPE_5"/>
    <property type="match status" value="1"/>
</dbReference>
<gene>
    <name evidence="2" type="ORF">Q5761_09320</name>
</gene>
<dbReference type="Gene3D" id="2.40.33.40">
    <property type="entry name" value="Phosphotransferase system, glucitol/sorbitol-specific IIA component"/>
    <property type="match status" value="1"/>
</dbReference>
<dbReference type="EMBL" id="CP132508">
    <property type="protein sequence ID" value="WPD18552.1"/>
    <property type="molecule type" value="Genomic_DNA"/>
</dbReference>
<evidence type="ECO:0000313" key="3">
    <source>
        <dbReference type="Proteomes" id="UP001304683"/>
    </source>
</evidence>
<evidence type="ECO:0000256" key="1">
    <source>
        <dbReference type="PROSITE-ProRule" id="PRU00420"/>
    </source>
</evidence>
<organism evidence="2 3">
    <name type="scientific">Thermaerobacter composti</name>
    <dbReference type="NCBI Taxonomy" id="554949"/>
    <lineage>
        <taxon>Bacteria</taxon>
        <taxon>Bacillati</taxon>
        <taxon>Bacillota</taxon>
        <taxon>Clostridia</taxon>
        <taxon>Eubacteriales</taxon>
        <taxon>Clostridiales Family XVII. Incertae Sedis</taxon>
        <taxon>Thermaerobacter</taxon>
    </lineage>
</organism>
<dbReference type="InterPro" id="IPR004716">
    <property type="entry name" value="PTS_IIA_glucitol/sorbitol-sp"/>
</dbReference>
<dbReference type="PANTHER" id="PTHR40398">
    <property type="entry name" value="PTS SYSTEM GLUCITOL/SORBITOL-SPECIFIC EIIA COMPONENT"/>
    <property type="match status" value="1"/>
</dbReference>
<feature type="modified residue" description="Phosphohistidine; by HPr" evidence="1">
    <location>
        <position position="42"/>
    </location>
</feature>
<dbReference type="PANTHER" id="PTHR40398:SF1">
    <property type="entry name" value="PTS SYSTEM GLUCITOL_SORBITOL-SPECIFIC EIIA COMPONENT"/>
    <property type="match status" value="1"/>
</dbReference>
<dbReference type="Proteomes" id="UP001304683">
    <property type="component" value="Chromosome"/>
</dbReference>
<protein>
    <submittedName>
        <fullName evidence="2">PTS glucitol/sorbitol transporter subunit IIA</fullName>
    </submittedName>
</protein>
<dbReference type="Pfam" id="PF03829">
    <property type="entry name" value="PTSIIA_gutA"/>
    <property type="match status" value="1"/>
</dbReference>
<dbReference type="InterPro" id="IPR036665">
    <property type="entry name" value="PTS_IIA_glucitol/sorbitol_sf"/>
</dbReference>
<dbReference type="SUPFAM" id="SSF141530">
    <property type="entry name" value="PTSIIA/GutA-like"/>
    <property type="match status" value="1"/>
</dbReference>
<name>A0ABZ0QM34_9FIRM</name>
<keyword evidence="3" id="KW-1185">Reference proteome</keyword>
<accession>A0ABZ0QM34</accession>